<dbReference type="EMBL" id="MAEM01000243">
    <property type="protein sequence ID" value="OBS01877.1"/>
    <property type="molecule type" value="Genomic_DNA"/>
</dbReference>
<evidence type="ECO:0000313" key="1">
    <source>
        <dbReference type="EMBL" id="OBS01877.1"/>
    </source>
</evidence>
<reference evidence="1 2" key="1">
    <citation type="submission" date="2016-06" db="EMBL/GenBank/DDBJ databases">
        <authorList>
            <person name="Kjaerup R.B."/>
            <person name="Dalgaard T.S."/>
            <person name="Juul-Madsen H.R."/>
        </authorList>
    </citation>
    <scope>NUCLEOTIDE SEQUENCE [LARGE SCALE GENOMIC DNA]</scope>
    <source>
        <strain evidence="1 2">1245752.6</strain>
    </source>
</reference>
<dbReference type="Proteomes" id="UP000093757">
    <property type="component" value="Unassembled WGS sequence"/>
</dbReference>
<dbReference type="RefSeq" id="WP_065133886.1">
    <property type="nucleotide sequence ID" value="NZ_MAEM01000243.1"/>
</dbReference>
<comment type="caution">
    <text evidence="1">The sequence shown here is derived from an EMBL/GenBank/DDBJ whole genome shotgun (WGS) entry which is preliminary data.</text>
</comment>
<name>A0A1A6BHP2_MYCGO</name>
<proteinExistence type="predicted"/>
<sequence>MTDVVDAVAQEIWQTYAVEVGRALPAGMADKMARAAIEALGLEQQWGWQLGDNTPSVYPTEQQARDRVTYLDSVFQVGTKRHVVHRLTTPWTRDTTDAPART</sequence>
<evidence type="ECO:0000313" key="2">
    <source>
        <dbReference type="Proteomes" id="UP000093757"/>
    </source>
</evidence>
<accession>A0A1A6BHP2</accession>
<organism evidence="1 2">
    <name type="scientific">Mycobacterium gordonae</name>
    <dbReference type="NCBI Taxonomy" id="1778"/>
    <lineage>
        <taxon>Bacteria</taxon>
        <taxon>Bacillati</taxon>
        <taxon>Actinomycetota</taxon>
        <taxon>Actinomycetes</taxon>
        <taxon>Mycobacteriales</taxon>
        <taxon>Mycobacteriaceae</taxon>
        <taxon>Mycobacterium</taxon>
    </lineage>
</organism>
<gene>
    <name evidence="1" type="ORF">A9W98_18000</name>
</gene>
<protein>
    <submittedName>
        <fullName evidence="1">Uncharacterized protein</fullName>
    </submittedName>
</protein>
<dbReference type="AlphaFoldDB" id="A0A1A6BHP2"/>